<protein>
    <recommendedName>
        <fullName evidence="1">Metallo-beta-lactamase domain-containing protein</fullName>
    </recommendedName>
</protein>
<dbReference type="EMBL" id="BFBB01000003">
    <property type="protein sequence ID" value="GBF49346.1"/>
    <property type="molecule type" value="Genomic_DNA"/>
</dbReference>
<dbReference type="Proteomes" id="UP000245133">
    <property type="component" value="Unassembled WGS sequence"/>
</dbReference>
<proteinExistence type="predicted"/>
<dbReference type="InterPro" id="IPR036866">
    <property type="entry name" value="RibonucZ/Hydroxyglut_hydro"/>
</dbReference>
<gene>
    <name evidence="2" type="ORF">LPTSP4_08570</name>
</gene>
<evidence type="ECO:0000259" key="1">
    <source>
        <dbReference type="Pfam" id="PF12706"/>
    </source>
</evidence>
<evidence type="ECO:0000313" key="2">
    <source>
        <dbReference type="EMBL" id="GBF49346.1"/>
    </source>
</evidence>
<dbReference type="RefSeq" id="WP_108974163.1">
    <property type="nucleotide sequence ID" value="NZ_BFBB01000003.1"/>
</dbReference>
<dbReference type="PANTHER" id="PTHR15032">
    <property type="entry name" value="N-ACYL-PHOSPHATIDYLETHANOLAMINE-HYDROLYZING PHOSPHOLIPASE D"/>
    <property type="match status" value="1"/>
</dbReference>
<reference evidence="2 3" key="1">
    <citation type="submission" date="2018-02" db="EMBL/GenBank/DDBJ databases">
        <title>Novel Leptospira species isolated from soil and water in Japan.</title>
        <authorList>
            <person name="Nakao R."/>
            <person name="Masuzawa T."/>
        </authorList>
    </citation>
    <scope>NUCLEOTIDE SEQUENCE [LARGE SCALE GENOMIC DNA]</scope>
    <source>
        <strain evidence="2 3">YH101</strain>
    </source>
</reference>
<dbReference type="InterPro" id="IPR001279">
    <property type="entry name" value="Metallo-B-lactamas"/>
</dbReference>
<dbReference type="SUPFAM" id="SSF56281">
    <property type="entry name" value="Metallo-hydrolase/oxidoreductase"/>
    <property type="match status" value="1"/>
</dbReference>
<name>A0A2P2DXL3_9LEPT</name>
<feature type="domain" description="Metallo-beta-lactamase" evidence="1">
    <location>
        <begin position="58"/>
        <end position="248"/>
    </location>
</feature>
<evidence type="ECO:0000313" key="3">
    <source>
        <dbReference type="Proteomes" id="UP000245133"/>
    </source>
</evidence>
<dbReference type="GO" id="GO:0005737">
    <property type="term" value="C:cytoplasm"/>
    <property type="evidence" value="ECO:0007669"/>
    <property type="project" value="TreeGrafter"/>
</dbReference>
<organism evidence="2 3">
    <name type="scientific">Leptospira ryugenii</name>
    <dbReference type="NCBI Taxonomy" id="1917863"/>
    <lineage>
        <taxon>Bacteria</taxon>
        <taxon>Pseudomonadati</taxon>
        <taxon>Spirochaetota</taxon>
        <taxon>Spirochaetia</taxon>
        <taxon>Leptospirales</taxon>
        <taxon>Leptospiraceae</taxon>
        <taxon>Leptospira</taxon>
    </lineage>
</organism>
<sequence>MRQSLFILSFCFLLPSCFLFRSIEKPSKQVQFDQSNPQAVKLHWLGHASLVIQIYDKWIITDPNFSESLGLVVKRYIASPLESTQLPKFDAVLISHSHFDHLDKDSLQQIPLSGKLYVPKGAGIYIPSRWDARKKEMVPWQMDAQNDLEITAVPARHFGGRWLFDNLWDGEPYTGYVIKYKDVTIYFAGDTGYQKKEFEEIGKRFSIDIALLPVGPSKGPGNPVHINPEEAVDTFLDLNAKYMIPMHFGTFYRSMESELPHIQEVLAPLGKKAIILSIGDTYSFKGD</sequence>
<dbReference type="PANTHER" id="PTHR15032:SF36">
    <property type="entry name" value="METALLO-BETA-LACTAMASE DOMAIN-CONTAINING PROTEIN"/>
    <property type="match status" value="1"/>
</dbReference>
<dbReference type="Pfam" id="PF12706">
    <property type="entry name" value="Lactamase_B_2"/>
    <property type="match status" value="1"/>
</dbReference>
<accession>A0A2P2DXL3</accession>
<comment type="caution">
    <text evidence="2">The sequence shown here is derived from an EMBL/GenBank/DDBJ whole genome shotgun (WGS) entry which is preliminary data.</text>
</comment>
<dbReference type="AlphaFoldDB" id="A0A2P2DXL3"/>
<dbReference type="Gene3D" id="3.60.15.10">
    <property type="entry name" value="Ribonuclease Z/Hydroxyacylglutathione hydrolase-like"/>
    <property type="match status" value="1"/>
</dbReference>
<keyword evidence="3" id="KW-1185">Reference proteome</keyword>
<dbReference type="OrthoDB" id="9805728at2"/>